<sequence>MIDKNVMKDRGWHIPANVNIAFTTRQNGVSRAPYASLNLGLHVGDVSEDVLANRALVQERLQLPVSPAWLNQIHSTHVVNADNRSVQDADGSYSSSRSQVCVVMTADCLPVLLCDKSGTQVAAVHAGWKGLCKGIIEAALEKFDCPNDELIAYLGPAIGPLQFEVGAEVRALFLSQHKEADPFFIKKTTTTPARQTEHHSEDKYLADLQGLAKLRLTLAGVSDIYQSDICTFNHPDYFSYRKEQITGRMASYIWLT</sequence>
<dbReference type="GO" id="GO:0016787">
    <property type="term" value="F:hydrolase activity"/>
    <property type="evidence" value="ECO:0007669"/>
    <property type="project" value="UniProtKB-KW"/>
</dbReference>
<evidence type="ECO:0000256" key="7">
    <source>
        <dbReference type="ARBA" id="ARBA00047989"/>
    </source>
</evidence>
<proteinExistence type="inferred from homology"/>
<dbReference type="NCBIfam" id="TIGR00726">
    <property type="entry name" value="peptidoglycan editing factor PgeF"/>
    <property type="match status" value="1"/>
</dbReference>
<name>B1KDX9_SHEWM</name>
<dbReference type="SUPFAM" id="SSF64438">
    <property type="entry name" value="CNF1/YfiH-like putative cysteine hydrolases"/>
    <property type="match status" value="1"/>
</dbReference>
<gene>
    <name evidence="11" type="ordered locus">Swoo_3721</name>
</gene>
<dbReference type="PANTHER" id="PTHR30616:SF2">
    <property type="entry name" value="PURINE NUCLEOSIDE PHOSPHORYLASE LACC1"/>
    <property type="match status" value="1"/>
</dbReference>
<evidence type="ECO:0000256" key="6">
    <source>
        <dbReference type="ARBA" id="ARBA00022833"/>
    </source>
</evidence>
<evidence type="ECO:0000256" key="5">
    <source>
        <dbReference type="ARBA" id="ARBA00022801"/>
    </source>
</evidence>
<evidence type="ECO:0000256" key="9">
    <source>
        <dbReference type="ARBA" id="ARBA00049893"/>
    </source>
</evidence>
<dbReference type="EMBL" id="CP000961">
    <property type="protein sequence ID" value="ACA87981.1"/>
    <property type="molecule type" value="Genomic_DNA"/>
</dbReference>
<dbReference type="CDD" id="cd16833">
    <property type="entry name" value="YfiH"/>
    <property type="match status" value="1"/>
</dbReference>
<dbReference type="PANTHER" id="PTHR30616">
    <property type="entry name" value="UNCHARACTERIZED PROTEIN YFIH"/>
    <property type="match status" value="1"/>
</dbReference>
<comment type="catalytic activity">
    <reaction evidence="1">
        <text>inosine + phosphate = alpha-D-ribose 1-phosphate + hypoxanthine</text>
        <dbReference type="Rhea" id="RHEA:27646"/>
        <dbReference type="ChEBI" id="CHEBI:17368"/>
        <dbReference type="ChEBI" id="CHEBI:17596"/>
        <dbReference type="ChEBI" id="CHEBI:43474"/>
        <dbReference type="ChEBI" id="CHEBI:57720"/>
        <dbReference type="EC" id="2.4.2.1"/>
    </reaction>
    <physiologicalReaction direction="left-to-right" evidence="1">
        <dbReference type="Rhea" id="RHEA:27647"/>
    </physiologicalReaction>
</comment>
<keyword evidence="3" id="KW-0808">Transferase</keyword>
<keyword evidence="4" id="KW-0479">Metal-binding</keyword>
<accession>B1KDX9</accession>
<evidence type="ECO:0000256" key="2">
    <source>
        <dbReference type="ARBA" id="ARBA00007353"/>
    </source>
</evidence>
<dbReference type="KEGG" id="swd:Swoo_3721"/>
<evidence type="ECO:0000256" key="4">
    <source>
        <dbReference type="ARBA" id="ARBA00022723"/>
    </source>
</evidence>
<dbReference type="InterPro" id="IPR011324">
    <property type="entry name" value="Cytotoxic_necrot_fac-like_cat"/>
</dbReference>
<keyword evidence="12" id="KW-1185">Reference proteome</keyword>
<dbReference type="Gene3D" id="3.60.140.10">
    <property type="entry name" value="CNF1/YfiH-like putative cysteine hydrolases"/>
    <property type="match status" value="1"/>
</dbReference>
<dbReference type="STRING" id="392500.Swoo_3721"/>
<keyword evidence="6" id="KW-0862">Zinc</keyword>
<evidence type="ECO:0000313" key="12">
    <source>
        <dbReference type="Proteomes" id="UP000002168"/>
    </source>
</evidence>
<evidence type="ECO:0000256" key="3">
    <source>
        <dbReference type="ARBA" id="ARBA00022679"/>
    </source>
</evidence>
<dbReference type="GO" id="GO:0017061">
    <property type="term" value="F:S-methyl-5-thioadenosine phosphorylase activity"/>
    <property type="evidence" value="ECO:0007669"/>
    <property type="project" value="UniProtKB-EC"/>
</dbReference>
<dbReference type="InterPro" id="IPR038371">
    <property type="entry name" value="Cu_polyphenol_OxRdtase_sf"/>
</dbReference>
<dbReference type="InterPro" id="IPR003730">
    <property type="entry name" value="Cu_polyphenol_OxRdtase"/>
</dbReference>
<dbReference type="AlphaFoldDB" id="B1KDX9"/>
<evidence type="ECO:0000313" key="11">
    <source>
        <dbReference type="EMBL" id="ACA87981.1"/>
    </source>
</evidence>
<evidence type="ECO:0000256" key="8">
    <source>
        <dbReference type="ARBA" id="ARBA00048968"/>
    </source>
</evidence>
<comment type="catalytic activity">
    <reaction evidence="7">
        <text>adenosine + H2O + H(+) = inosine + NH4(+)</text>
        <dbReference type="Rhea" id="RHEA:24408"/>
        <dbReference type="ChEBI" id="CHEBI:15377"/>
        <dbReference type="ChEBI" id="CHEBI:15378"/>
        <dbReference type="ChEBI" id="CHEBI:16335"/>
        <dbReference type="ChEBI" id="CHEBI:17596"/>
        <dbReference type="ChEBI" id="CHEBI:28938"/>
        <dbReference type="EC" id="3.5.4.4"/>
    </reaction>
    <physiologicalReaction direction="left-to-right" evidence="7">
        <dbReference type="Rhea" id="RHEA:24409"/>
    </physiologicalReaction>
</comment>
<evidence type="ECO:0000256" key="10">
    <source>
        <dbReference type="RuleBase" id="RU361274"/>
    </source>
</evidence>
<dbReference type="Proteomes" id="UP000002168">
    <property type="component" value="Chromosome"/>
</dbReference>
<comment type="catalytic activity">
    <reaction evidence="9">
        <text>S-methyl-5'-thioadenosine + phosphate = 5-(methylsulfanyl)-alpha-D-ribose 1-phosphate + adenine</text>
        <dbReference type="Rhea" id="RHEA:11852"/>
        <dbReference type="ChEBI" id="CHEBI:16708"/>
        <dbReference type="ChEBI" id="CHEBI:17509"/>
        <dbReference type="ChEBI" id="CHEBI:43474"/>
        <dbReference type="ChEBI" id="CHEBI:58533"/>
        <dbReference type="EC" id="2.4.2.28"/>
    </reaction>
    <physiologicalReaction direction="left-to-right" evidence="9">
        <dbReference type="Rhea" id="RHEA:11853"/>
    </physiologicalReaction>
</comment>
<protein>
    <recommendedName>
        <fullName evidence="10">Purine nucleoside phosphorylase</fullName>
    </recommendedName>
</protein>
<evidence type="ECO:0000256" key="1">
    <source>
        <dbReference type="ARBA" id="ARBA00000553"/>
    </source>
</evidence>
<dbReference type="GO" id="GO:0005507">
    <property type="term" value="F:copper ion binding"/>
    <property type="evidence" value="ECO:0007669"/>
    <property type="project" value="TreeGrafter"/>
</dbReference>
<comment type="catalytic activity">
    <reaction evidence="8">
        <text>adenosine + phosphate = alpha-D-ribose 1-phosphate + adenine</text>
        <dbReference type="Rhea" id="RHEA:27642"/>
        <dbReference type="ChEBI" id="CHEBI:16335"/>
        <dbReference type="ChEBI" id="CHEBI:16708"/>
        <dbReference type="ChEBI" id="CHEBI:43474"/>
        <dbReference type="ChEBI" id="CHEBI:57720"/>
        <dbReference type="EC" id="2.4.2.1"/>
    </reaction>
    <physiologicalReaction direction="left-to-right" evidence="8">
        <dbReference type="Rhea" id="RHEA:27643"/>
    </physiologicalReaction>
</comment>
<dbReference type="Pfam" id="PF02578">
    <property type="entry name" value="Cu-oxidase_4"/>
    <property type="match status" value="1"/>
</dbReference>
<comment type="similarity">
    <text evidence="2 10">Belongs to the purine nucleoside phosphorylase YfiH/LACC1 family.</text>
</comment>
<dbReference type="eggNOG" id="COG1496">
    <property type="taxonomic scope" value="Bacteria"/>
</dbReference>
<keyword evidence="5" id="KW-0378">Hydrolase</keyword>
<organism evidence="11 12">
    <name type="scientific">Shewanella woodyi (strain ATCC 51908 / MS32)</name>
    <dbReference type="NCBI Taxonomy" id="392500"/>
    <lineage>
        <taxon>Bacteria</taxon>
        <taxon>Pseudomonadati</taxon>
        <taxon>Pseudomonadota</taxon>
        <taxon>Gammaproteobacteria</taxon>
        <taxon>Alteromonadales</taxon>
        <taxon>Shewanellaceae</taxon>
        <taxon>Shewanella</taxon>
    </lineage>
</organism>
<reference evidence="11 12" key="1">
    <citation type="submission" date="2008-02" db="EMBL/GenBank/DDBJ databases">
        <title>Complete sequence of Shewanella woodyi ATCC 51908.</title>
        <authorList>
            <consortium name="US DOE Joint Genome Institute"/>
            <person name="Copeland A."/>
            <person name="Lucas S."/>
            <person name="Lapidus A."/>
            <person name="Glavina del Rio T."/>
            <person name="Dalin E."/>
            <person name="Tice H."/>
            <person name="Bruce D."/>
            <person name="Goodwin L."/>
            <person name="Pitluck S."/>
            <person name="Sims D."/>
            <person name="Brettin T."/>
            <person name="Detter J.C."/>
            <person name="Han C."/>
            <person name="Kuske C.R."/>
            <person name="Schmutz J."/>
            <person name="Larimer F."/>
            <person name="Land M."/>
            <person name="Hauser L."/>
            <person name="Kyrpides N."/>
            <person name="Lykidis A."/>
            <person name="Zhao J.-S."/>
            <person name="Richardson P."/>
        </authorList>
    </citation>
    <scope>NUCLEOTIDE SEQUENCE [LARGE SCALE GENOMIC DNA]</scope>
    <source>
        <strain evidence="12">ATCC 51908 / MS32</strain>
    </source>
</reference>
<dbReference type="HOGENOM" id="CLU_065784_1_1_6"/>